<feature type="compositionally biased region" description="Basic and acidic residues" evidence="8">
    <location>
        <begin position="7"/>
        <end position="39"/>
    </location>
</feature>
<keyword evidence="6 9" id="KW-1133">Transmembrane helix</keyword>
<dbReference type="PANTHER" id="PTHR30472:SF24">
    <property type="entry name" value="FERRIC ENTEROBACTIN TRANSPORT SYSTEM PERMEASE PROTEIN FEPG"/>
    <property type="match status" value="1"/>
</dbReference>
<keyword evidence="11" id="KW-1185">Reference proteome</keyword>
<dbReference type="Pfam" id="PF01032">
    <property type="entry name" value="FecCD"/>
    <property type="match status" value="1"/>
</dbReference>
<feature type="transmembrane region" description="Helical" evidence="9">
    <location>
        <begin position="366"/>
        <end position="385"/>
    </location>
</feature>
<feature type="transmembrane region" description="Helical" evidence="9">
    <location>
        <begin position="254"/>
        <end position="270"/>
    </location>
</feature>
<feature type="transmembrane region" description="Helical" evidence="9">
    <location>
        <begin position="180"/>
        <end position="198"/>
    </location>
</feature>
<reference evidence="10 11" key="1">
    <citation type="submission" date="2021-03" db="EMBL/GenBank/DDBJ databases">
        <title>Sequencing the genomes of 1000 actinobacteria strains.</title>
        <authorList>
            <person name="Klenk H.-P."/>
        </authorList>
    </citation>
    <scope>NUCLEOTIDE SEQUENCE [LARGE SCALE GENOMIC DNA]</scope>
    <source>
        <strain evidence="10 11">DSM 14564</strain>
    </source>
</reference>
<feature type="transmembrane region" description="Helical" evidence="9">
    <location>
        <begin position="70"/>
        <end position="91"/>
    </location>
</feature>
<feature type="transmembrane region" description="Helical" evidence="9">
    <location>
        <begin position="210"/>
        <end position="234"/>
    </location>
</feature>
<comment type="caution">
    <text evidence="10">The sequence shown here is derived from an EMBL/GenBank/DDBJ whole genome shotgun (WGS) entry which is preliminary data.</text>
</comment>
<feature type="compositionally biased region" description="Low complexity" evidence="8">
    <location>
        <begin position="40"/>
        <end position="56"/>
    </location>
</feature>
<keyword evidence="3" id="KW-0813">Transport</keyword>
<dbReference type="InterPro" id="IPR037294">
    <property type="entry name" value="ABC_BtuC-like"/>
</dbReference>
<proteinExistence type="inferred from homology"/>
<evidence type="ECO:0000256" key="6">
    <source>
        <dbReference type="ARBA" id="ARBA00022989"/>
    </source>
</evidence>
<dbReference type="SUPFAM" id="SSF81345">
    <property type="entry name" value="ABC transporter involved in vitamin B12 uptake, BtuC"/>
    <property type="match status" value="1"/>
</dbReference>
<dbReference type="CDD" id="cd06550">
    <property type="entry name" value="TM_ABC_iron-siderophores_like"/>
    <property type="match status" value="1"/>
</dbReference>
<feature type="region of interest" description="Disordered" evidence="8">
    <location>
        <begin position="1"/>
        <end position="62"/>
    </location>
</feature>
<name>A0ABS4YHU7_9MICO</name>
<comment type="similarity">
    <text evidence="2">Belongs to the binding-protein-dependent transport system permease family. FecCD subfamily.</text>
</comment>
<sequence>MSPTTDQDVRDAADGDRARAVTADGDRARTATADGDRARGVTATPTTPTSATSATLERVRAGRRRRGARTALAISLLALAIVAVLCLSLMVGRTFYPPQDVLRVLAGQEVPGASFTVGSLRLPRAVLGLLAGACFGLGGVTFQTMLRNPLASPDIIGISSGASAAAAFAIVVLGLSGTTVSLVAILAGLAVAGVIFLLSRRGTSAGTRLILVGIGIAAMLQSVTDWVLSTAGQWDLTEALRWLTGSLNNTSADQVWPVLGALVVLGPLLLSRSRELRIGQLGDDAARALGVRVDRTRLLVVIAAVGLISFATAACGPIAFVAFLSGPIAARLVGPGSSPLVPAALVGGLLVLVADLVGQYATGTRYPVGVVTGVLGAPYLIYLIIRVNRRGSSL</sequence>
<evidence type="ECO:0000256" key="4">
    <source>
        <dbReference type="ARBA" id="ARBA00022475"/>
    </source>
</evidence>
<feature type="transmembrane region" description="Helical" evidence="9">
    <location>
        <begin position="125"/>
        <end position="143"/>
    </location>
</feature>
<keyword evidence="4" id="KW-1003">Cell membrane</keyword>
<protein>
    <submittedName>
        <fullName evidence="10">Iron complex transport system permease protein</fullName>
    </submittedName>
</protein>
<evidence type="ECO:0000256" key="7">
    <source>
        <dbReference type="ARBA" id="ARBA00023136"/>
    </source>
</evidence>
<evidence type="ECO:0000256" key="9">
    <source>
        <dbReference type="SAM" id="Phobius"/>
    </source>
</evidence>
<evidence type="ECO:0000256" key="1">
    <source>
        <dbReference type="ARBA" id="ARBA00004651"/>
    </source>
</evidence>
<dbReference type="InterPro" id="IPR000522">
    <property type="entry name" value="ABC_transptr_permease_BtuC"/>
</dbReference>
<dbReference type="PANTHER" id="PTHR30472">
    <property type="entry name" value="FERRIC ENTEROBACTIN TRANSPORT SYSTEM PERMEASE PROTEIN"/>
    <property type="match status" value="1"/>
</dbReference>
<accession>A0ABS4YHU7</accession>
<dbReference type="Gene3D" id="1.10.3470.10">
    <property type="entry name" value="ABC transporter involved in vitamin B12 uptake, BtuC"/>
    <property type="match status" value="1"/>
</dbReference>
<evidence type="ECO:0000313" key="10">
    <source>
        <dbReference type="EMBL" id="MBP2408371.1"/>
    </source>
</evidence>
<keyword evidence="7 9" id="KW-0472">Membrane</keyword>
<feature type="transmembrane region" description="Helical" evidence="9">
    <location>
        <begin position="155"/>
        <end position="174"/>
    </location>
</feature>
<comment type="subcellular location">
    <subcellularLocation>
        <location evidence="1">Cell membrane</location>
        <topology evidence="1">Multi-pass membrane protein</topology>
    </subcellularLocation>
</comment>
<keyword evidence="5 9" id="KW-0812">Transmembrane</keyword>
<evidence type="ECO:0000256" key="5">
    <source>
        <dbReference type="ARBA" id="ARBA00022692"/>
    </source>
</evidence>
<evidence type="ECO:0000313" key="11">
    <source>
        <dbReference type="Proteomes" id="UP000698222"/>
    </source>
</evidence>
<evidence type="ECO:0000256" key="3">
    <source>
        <dbReference type="ARBA" id="ARBA00022448"/>
    </source>
</evidence>
<dbReference type="EMBL" id="JAGIOC010000001">
    <property type="protein sequence ID" value="MBP2408371.1"/>
    <property type="molecule type" value="Genomic_DNA"/>
</dbReference>
<feature type="transmembrane region" description="Helical" evidence="9">
    <location>
        <begin position="298"/>
        <end position="324"/>
    </location>
</feature>
<gene>
    <name evidence="10" type="ORF">JOF44_001274</name>
</gene>
<evidence type="ECO:0000256" key="2">
    <source>
        <dbReference type="ARBA" id="ARBA00007935"/>
    </source>
</evidence>
<dbReference type="Proteomes" id="UP000698222">
    <property type="component" value="Unassembled WGS sequence"/>
</dbReference>
<organism evidence="10 11">
    <name type="scientific">Brachybacterium fresconis</name>
    <dbReference type="NCBI Taxonomy" id="173363"/>
    <lineage>
        <taxon>Bacteria</taxon>
        <taxon>Bacillati</taxon>
        <taxon>Actinomycetota</taxon>
        <taxon>Actinomycetes</taxon>
        <taxon>Micrococcales</taxon>
        <taxon>Dermabacteraceae</taxon>
        <taxon>Brachybacterium</taxon>
    </lineage>
</organism>
<feature type="transmembrane region" description="Helical" evidence="9">
    <location>
        <begin position="336"/>
        <end position="354"/>
    </location>
</feature>
<evidence type="ECO:0000256" key="8">
    <source>
        <dbReference type="SAM" id="MobiDB-lite"/>
    </source>
</evidence>